<evidence type="ECO:0000256" key="4">
    <source>
        <dbReference type="ARBA" id="ARBA00022519"/>
    </source>
</evidence>
<protein>
    <submittedName>
        <fullName evidence="10">Iron(III) transport system permease protein</fullName>
    </submittedName>
</protein>
<accession>A0A1M7BAG0</accession>
<dbReference type="Gene3D" id="1.10.3720.10">
    <property type="entry name" value="MetI-like"/>
    <property type="match status" value="2"/>
</dbReference>
<dbReference type="InterPro" id="IPR035906">
    <property type="entry name" value="MetI-like_sf"/>
</dbReference>
<name>A0A1M7BAG0_PSETH</name>
<dbReference type="Pfam" id="PF00528">
    <property type="entry name" value="BPD_transp_1"/>
    <property type="match status" value="2"/>
</dbReference>
<feature type="transmembrane region" description="Helical" evidence="8">
    <location>
        <begin position="487"/>
        <end position="513"/>
    </location>
</feature>
<evidence type="ECO:0000259" key="9">
    <source>
        <dbReference type="PROSITE" id="PS50928"/>
    </source>
</evidence>
<keyword evidence="7 8" id="KW-0472">Membrane</keyword>
<proteinExistence type="inferred from homology"/>
<dbReference type="OrthoDB" id="34224at2"/>
<feature type="transmembrane region" description="Helical" evidence="8">
    <location>
        <begin position="23"/>
        <end position="43"/>
    </location>
</feature>
<reference evidence="10 11" key="1">
    <citation type="submission" date="2016-11" db="EMBL/GenBank/DDBJ databases">
        <authorList>
            <person name="Jaros S."/>
            <person name="Januszkiewicz K."/>
            <person name="Wedrychowicz H."/>
        </authorList>
    </citation>
    <scope>NUCLEOTIDE SEQUENCE [LARGE SCALE GENOMIC DNA]</scope>
    <source>
        <strain evidence="10 11">DSM 43832</strain>
    </source>
</reference>
<dbReference type="GO" id="GO:0055085">
    <property type="term" value="P:transmembrane transport"/>
    <property type="evidence" value="ECO:0007669"/>
    <property type="project" value="InterPro"/>
</dbReference>
<keyword evidence="6 8" id="KW-1133">Transmembrane helix</keyword>
<keyword evidence="11" id="KW-1185">Reference proteome</keyword>
<feature type="domain" description="ABC transmembrane type-1" evidence="9">
    <location>
        <begin position="68"/>
        <end position="280"/>
    </location>
</feature>
<sequence>MAVSTVTSSTPTGRLLTFTGRRIAAVAFVLPLAYLVLAPIFWLQLEALGDGASAYEAEFGRATMPETLISTAWLACGSLAIAMVLGTLLAWSATLLPPRLRFMRILPIFPMILPLVSQVLGWIFLLSPGPGYLNAVLRRLPWWSGLTGGPVDVYSLPWIVIITGVSLTSFVYLFVSAGFQNINSELIESAHVSGSSGIGVFLRVILPIIRPQLLYGAAVALLIGLGQFTVPLLLGRTNGVRVITTEIFMALYGRQPQDPAAAAAIGSPLLVVGVAVVLIQRFLLGNSSRFVTHGGKGFRPVRRSSVLPAVFIGTYLLLSTVAPLVGLVIVALSPYWTSTVVPDALSLDNFRTLFAEPNLVDAIWTSIWVSFLAVCICLPIGFVASSLLLRAKDMPVLRGVLDVLIALPLGVPAVVFGVGFLLTYSREPFFLYGTNWVILVVYVTIMLPFTTRMHMSGMAALGDAYLEASRVCGAGPLRTNLQIVLPLLRGSVGGAAALMFVLLTHEFTASLLVRSTDVQVMGTILYDTFTNGYYPLVASIALIMTVVTFAGAALALLVGGAGTLEDL</sequence>
<evidence type="ECO:0000256" key="3">
    <source>
        <dbReference type="ARBA" id="ARBA00022475"/>
    </source>
</evidence>
<dbReference type="CDD" id="cd06261">
    <property type="entry name" value="TM_PBP2"/>
    <property type="match status" value="2"/>
</dbReference>
<feature type="transmembrane region" description="Helical" evidence="8">
    <location>
        <begin position="108"/>
        <end position="133"/>
    </location>
</feature>
<dbReference type="EMBL" id="FRAP01000034">
    <property type="protein sequence ID" value="SHL51917.1"/>
    <property type="molecule type" value="Genomic_DNA"/>
</dbReference>
<feature type="transmembrane region" description="Helical" evidence="8">
    <location>
        <begin position="213"/>
        <end position="234"/>
    </location>
</feature>
<evidence type="ECO:0000256" key="7">
    <source>
        <dbReference type="ARBA" id="ARBA00023136"/>
    </source>
</evidence>
<keyword evidence="2 8" id="KW-0813">Transport</keyword>
<organism evidence="10 11">
    <name type="scientific">Pseudonocardia thermophila</name>
    <dbReference type="NCBI Taxonomy" id="1848"/>
    <lineage>
        <taxon>Bacteria</taxon>
        <taxon>Bacillati</taxon>
        <taxon>Actinomycetota</taxon>
        <taxon>Actinomycetes</taxon>
        <taxon>Pseudonocardiales</taxon>
        <taxon>Pseudonocardiaceae</taxon>
        <taxon>Pseudonocardia</taxon>
    </lineage>
</organism>
<dbReference type="STRING" id="1848.SAMN05443637_1348"/>
<dbReference type="AlphaFoldDB" id="A0A1M7BAG0"/>
<feature type="transmembrane region" description="Helical" evidence="8">
    <location>
        <begin position="72"/>
        <end position="96"/>
    </location>
</feature>
<dbReference type="InterPro" id="IPR000515">
    <property type="entry name" value="MetI-like"/>
</dbReference>
<evidence type="ECO:0000313" key="11">
    <source>
        <dbReference type="Proteomes" id="UP000184363"/>
    </source>
</evidence>
<feature type="transmembrane region" description="Helical" evidence="8">
    <location>
        <begin position="153"/>
        <end position="175"/>
    </location>
</feature>
<comment type="similarity">
    <text evidence="8">Belongs to the binding-protein-dependent transport system permease family.</text>
</comment>
<dbReference type="GO" id="GO:0005886">
    <property type="term" value="C:plasma membrane"/>
    <property type="evidence" value="ECO:0007669"/>
    <property type="project" value="UniProtKB-SubCell"/>
</dbReference>
<dbReference type="SUPFAM" id="SSF161098">
    <property type="entry name" value="MetI-like"/>
    <property type="match status" value="2"/>
</dbReference>
<comment type="subcellular location">
    <subcellularLocation>
        <location evidence="1">Cell inner membrane</location>
        <topology evidence="1">Multi-pass membrane protein</topology>
    </subcellularLocation>
    <subcellularLocation>
        <location evidence="8">Cell membrane</location>
        <topology evidence="8">Multi-pass membrane protein</topology>
    </subcellularLocation>
</comment>
<keyword evidence="3" id="KW-1003">Cell membrane</keyword>
<evidence type="ECO:0000256" key="1">
    <source>
        <dbReference type="ARBA" id="ARBA00004429"/>
    </source>
</evidence>
<keyword evidence="4" id="KW-0997">Cell inner membrane</keyword>
<feature type="transmembrane region" description="Helical" evidence="8">
    <location>
        <begin position="533"/>
        <end position="558"/>
    </location>
</feature>
<dbReference type="RefSeq" id="WP_073460535.1">
    <property type="nucleotide sequence ID" value="NZ_FRAP01000034.1"/>
</dbReference>
<feature type="transmembrane region" description="Helical" evidence="8">
    <location>
        <begin position="367"/>
        <end position="389"/>
    </location>
</feature>
<evidence type="ECO:0000256" key="2">
    <source>
        <dbReference type="ARBA" id="ARBA00022448"/>
    </source>
</evidence>
<evidence type="ECO:0000256" key="6">
    <source>
        <dbReference type="ARBA" id="ARBA00022989"/>
    </source>
</evidence>
<feature type="transmembrane region" description="Helical" evidence="8">
    <location>
        <begin position="401"/>
        <end position="423"/>
    </location>
</feature>
<feature type="domain" description="ABC transmembrane type-1" evidence="9">
    <location>
        <begin position="363"/>
        <end position="555"/>
    </location>
</feature>
<feature type="transmembrane region" description="Helical" evidence="8">
    <location>
        <begin position="305"/>
        <end position="332"/>
    </location>
</feature>
<gene>
    <name evidence="10" type="ORF">SAMN05443637_1348</name>
</gene>
<dbReference type="PANTHER" id="PTHR43357:SF4">
    <property type="entry name" value="INNER MEMBRANE ABC TRANSPORTER PERMEASE PROTEIN YDCV"/>
    <property type="match status" value="1"/>
</dbReference>
<evidence type="ECO:0000256" key="5">
    <source>
        <dbReference type="ARBA" id="ARBA00022692"/>
    </source>
</evidence>
<feature type="transmembrane region" description="Helical" evidence="8">
    <location>
        <begin position="260"/>
        <end position="284"/>
    </location>
</feature>
<keyword evidence="5 8" id="KW-0812">Transmembrane</keyword>
<feature type="transmembrane region" description="Helical" evidence="8">
    <location>
        <begin position="429"/>
        <end position="449"/>
    </location>
</feature>
<evidence type="ECO:0000313" key="10">
    <source>
        <dbReference type="EMBL" id="SHL51917.1"/>
    </source>
</evidence>
<dbReference type="Proteomes" id="UP000184363">
    <property type="component" value="Unassembled WGS sequence"/>
</dbReference>
<dbReference type="PANTHER" id="PTHR43357">
    <property type="entry name" value="INNER MEMBRANE ABC TRANSPORTER PERMEASE PROTEIN YDCV"/>
    <property type="match status" value="1"/>
</dbReference>
<evidence type="ECO:0000256" key="8">
    <source>
        <dbReference type="RuleBase" id="RU363032"/>
    </source>
</evidence>
<dbReference type="PROSITE" id="PS50928">
    <property type="entry name" value="ABC_TM1"/>
    <property type="match status" value="2"/>
</dbReference>